<feature type="region of interest" description="Disordered" evidence="1">
    <location>
        <begin position="223"/>
        <end position="246"/>
    </location>
</feature>
<gene>
    <name evidence="3" type="ORF">BBN63_25535</name>
</gene>
<dbReference type="OrthoDB" id="7062584at2"/>
<dbReference type="AlphaFoldDB" id="A0A1U9QYK7"/>
<name>A0A1U9QYK7_STRNV</name>
<dbReference type="CDD" id="cd00093">
    <property type="entry name" value="HTH_XRE"/>
    <property type="match status" value="1"/>
</dbReference>
<feature type="domain" description="HTH cro/C1-type" evidence="2">
    <location>
        <begin position="26"/>
        <end position="80"/>
    </location>
</feature>
<dbReference type="EMBL" id="CP018047">
    <property type="protein sequence ID" value="AQU69043.1"/>
    <property type="molecule type" value="Genomic_DNA"/>
</dbReference>
<dbReference type="InterPro" id="IPR001387">
    <property type="entry name" value="Cro/C1-type_HTH"/>
</dbReference>
<evidence type="ECO:0000256" key="1">
    <source>
        <dbReference type="SAM" id="MobiDB-lite"/>
    </source>
</evidence>
<sequence length="246" mass="25998">MTGTEPDHGFRPDAPVPHRSDLGRRVAARRQELGLTREDVAVRAGSAPGYIQYLEEWAAAPGTGFLLRLADALETTVTELVGGTADLPPGPGAAGNDPELTDLNAEECRQLLSTHGVGRVAVTQHGAPAVYPVNYTVDGDLVAFRTAPEAAPAAARDQAVAFEVDHIDEAFSQGWSVLVIGDGHAVTDPERVLRLEERAHTTPWAGGDRGLWIGVTPTEITGRRIRQRHNRGPVAPAPPAGSGPLA</sequence>
<keyword evidence="4" id="KW-1185">Reference proteome</keyword>
<evidence type="ECO:0000313" key="4">
    <source>
        <dbReference type="Proteomes" id="UP000189677"/>
    </source>
</evidence>
<dbReference type="SUPFAM" id="SSF50475">
    <property type="entry name" value="FMN-binding split barrel"/>
    <property type="match status" value="1"/>
</dbReference>
<dbReference type="GO" id="GO:0003677">
    <property type="term" value="F:DNA binding"/>
    <property type="evidence" value="ECO:0007669"/>
    <property type="project" value="UniProtKB-KW"/>
</dbReference>
<dbReference type="Pfam" id="PF12900">
    <property type="entry name" value="Pyridox_ox_2"/>
    <property type="match status" value="1"/>
</dbReference>
<dbReference type="Proteomes" id="UP000189677">
    <property type="component" value="Chromosome"/>
</dbReference>
<evidence type="ECO:0000313" key="3">
    <source>
        <dbReference type="EMBL" id="AQU69043.1"/>
    </source>
</evidence>
<feature type="region of interest" description="Disordered" evidence="1">
    <location>
        <begin position="1"/>
        <end position="23"/>
    </location>
</feature>
<dbReference type="InterPro" id="IPR024747">
    <property type="entry name" value="Pyridox_Oxase-rel"/>
</dbReference>
<organism evidence="3 4">
    <name type="scientific">Streptomyces niveus</name>
    <name type="common">Streptomyces spheroides</name>
    <dbReference type="NCBI Taxonomy" id="193462"/>
    <lineage>
        <taxon>Bacteria</taxon>
        <taxon>Bacillati</taxon>
        <taxon>Actinomycetota</taxon>
        <taxon>Actinomycetes</taxon>
        <taxon>Kitasatosporales</taxon>
        <taxon>Streptomycetaceae</taxon>
        <taxon>Streptomyces</taxon>
    </lineage>
</organism>
<dbReference type="PROSITE" id="PS50943">
    <property type="entry name" value="HTH_CROC1"/>
    <property type="match status" value="1"/>
</dbReference>
<protein>
    <submittedName>
        <fullName evidence="3">DNA-binding protein</fullName>
    </submittedName>
</protein>
<keyword evidence="3" id="KW-0238">DNA-binding</keyword>
<dbReference type="SMART" id="SM00530">
    <property type="entry name" value="HTH_XRE"/>
    <property type="match status" value="1"/>
</dbReference>
<feature type="compositionally biased region" description="Pro residues" evidence="1">
    <location>
        <begin position="235"/>
        <end position="246"/>
    </location>
</feature>
<evidence type="ECO:0000259" key="2">
    <source>
        <dbReference type="PROSITE" id="PS50943"/>
    </source>
</evidence>
<dbReference type="Pfam" id="PF13560">
    <property type="entry name" value="HTH_31"/>
    <property type="match status" value="1"/>
</dbReference>
<accession>A0A1U9QYK7</accession>
<reference evidence="3 4" key="1">
    <citation type="submission" date="2016-11" db="EMBL/GenBank/DDBJ databases">
        <title>Complete genome sequence of Streptomyces niveus SCSIO 3406.</title>
        <authorList>
            <person name="Zhu Q."/>
            <person name="Cheng W."/>
            <person name="Song Y."/>
            <person name="Li Q."/>
            <person name="Ju J."/>
        </authorList>
    </citation>
    <scope>NUCLEOTIDE SEQUENCE [LARGE SCALE GENOMIC DNA]</scope>
    <source>
        <strain evidence="3 4">SCSIO 3406</strain>
    </source>
</reference>
<dbReference type="Gene3D" id="1.10.260.40">
    <property type="entry name" value="lambda repressor-like DNA-binding domains"/>
    <property type="match status" value="1"/>
</dbReference>
<dbReference type="Gene3D" id="2.30.110.10">
    <property type="entry name" value="Electron Transport, Fmn-binding Protein, Chain A"/>
    <property type="match status" value="1"/>
</dbReference>
<dbReference type="RefSeq" id="WP_078077681.1">
    <property type="nucleotide sequence ID" value="NZ_CP018047.1"/>
</dbReference>
<dbReference type="InterPro" id="IPR010982">
    <property type="entry name" value="Lambda_DNA-bd_dom_sf"/>
</dbReference>
<proteinExistence type="predicted"/>
<dbReference type="KEGG" id="snw:BBN63_25535"/>
<dbReference type="SUPFAM" id="SSF47413">
    <property type="entry name" value="lambda repressor-like DNA-binding domains"/>
    <property type="match status" value="1"/>
</dbReference>
<dbReference type="InterPro" id="IPR012349">
    <property type="entry name" value="Split_barrel_FMN-bd"/>
</dbReference>